<dbReference type="NCBIfam" id="NF033788">
    <property type="entry name" value="HTH_metalloreg"/>
    <property type="match status" value="1"/>
</dbReference>
<dbReference type="PANTHER" id="PTHR33154">
    <property type="entry name" value="TRANSCRIPTIONAL REGULATOR, ARSR FAMILY"/>
    <property type="match status" value="1"/>
</dbReference>
<organism evidence="5 6">
    <name type="scientific">Leifsonia aquatica</name>
    <name type="common">Corynebacterium aquaticum</name>
    <dbReference type="NCBI Taxonomy" id="144185"/>
    <lineage>
        <taxon>Bacteria</taxon>
        <taxon>Bacillati</taxon>
        <taxon>Actinomycetota</taxon>
        <taxon>Actinomycetes</taxon>
        <taxon>Micrococcales</taxon>
        <taxon>Microbacteriaceae</taxon>
        <taxon>Leifsonia</taxon>
    </lineage>
</organism>
<reference evidence="5 6" key="1">
    <citation type="submission" date="2020-08" db="EMBL/GenBank/DDBJ databases">
        <title>Sequencing the genomes of 1000 actinobacteria strains.</title>
        <authorList>
            <person name="Klenk H.-P."/>
        </authorList>
    </citation>
    <scope>NUCLEOTIDE SEQUENCE [LARGE SCALE GENOMIC DNA]</scope>
    <source>
        <strain evidence="5 6">DSM 20146</strain>
    </source>
</reference>
<dbReference type="PRINTS" id="PR00778">
    <property type="entry name" value="HTHARSR"/>
</dbReference>
<keyword evidence="6" id="KW-1185">Reference proteome</keyword>
<dbReference type="InterPro" id="IPR011991">
    <property type="entry name" value="ArsR-like_HTH"/>
</dbReference>
<proteinExistence type="predicted"/>
<dbReference type="CDD" id="cd00090">
    <property type="entry name" value="HTH_ARSR"/>
    <property type="match status" value="1"/>
</dbReference>
<evidence type="ECO:0000256" key="1">
    <source>
        <dbReference type="ARBA" id="ARBA00023015"/>
    </source>
</evidence>
<dbReference type="EMBL" id="JACHVP010000001">
    <property type="protein sequence ID" value="MBB2965561.1"/>
    <property type="molecule type" value="Genomic_DNA"/>
</dbReference>
<dbReference type="Pfam" id="PF12840">
    <property type="entry name" value="HTH_20"/>
    <property type="match status" value="1"/>
</dbReference>
<evidence type="ECO:0000259" key="4">
    <source>
        <dbReference type="PROSITE" id="PS50987"/>
    </source>
</evidence>
<dbReference type="InterPro" id="IPR036390">
    <property type="entry name" value="WH_DNA-bd_sf"/>
</dbReference>
<feature type="domain" description="HTH arsR-type" evidence="4">
    <location>
        <begin position="1"/>
        <end position="108"/>
    </location>
</feature>
<dbReference type="SMART" id="SM00418">
    <property type="entry name" value="HTH_ARSR"/>
    <property type="match status" value="1"/>
</dbReference>
<keyword evidence="1" id="KW-0805">Transcription regulation</keyword>
<name>A0A7W4USN8_LEIAQ</name>
<dbReference type="InterPro" id="IPR036388">
    <property type="entry name" value="WH-like_DNA-bd_sf"/>
</dbReference>
<protein>
    <submittedName>
        <fullName evidence="5">DNA-binding transcriptional ArsR family regulator</fullName>
    </submittedName>
</protein>
<keyword evidence="3" id="KW-0804">Transcription</keyword>
<keyword evidence="2 5" id="KW-0238">DNA-binding</keyword>
<dbReference type="GO" id="GO:0003677">
    <property type="term" value="F:DNA binding"/>
    <property type="evidence" value="ECO:0007669"/>
    <property type="project" value="UniProtKB-KW"/>
</dbReference>
<evidence type="ECO:0000313" key="6">
    <source>
        <dbReference type="Proteomes" id="UP000538196"/>
    </source>
</evidence>
<gene>
    <name evidence="5" type="ORF">FHX33_000293</name>
</gene>
<dbReference type="Proteomes" id="UP000538196">
    <property type="component" value="Unassembled WGS sequence"/>
</dbReference>
<dbReference type="GO" id="GO:0003700">
    <property type="term" value="F:DNA-binding transcription factor activity"/>
    <property type="evidence" value="ECO:0007669"/>
    <property type="project" value="InterPro"/>
</dbReference>
<dbReference type="InterPro" id="IPR001845">
    <property type="entry name" value="HTH_ArsR_DNA-bd_dom"/>
</dbReference>
<accession>A0A7W4USN8</accession>
<evidence type="ECO:0000256" key="2">
    <source>
        <dbReference type="ARBA" id="ARBA00023125"/>
    </source>
</evidence>
<dbReference type="RefSeq" id="WP_021764868.1">
    <property type="nucleotide sequence ID" value="NZ_JACHVP010000001.1"/>
</dbReference>
<dbReference type="PROSITE" id="PS50987">
    <property type="entry name" value="HTH_ARSR_2"/>
    <property type="match status" value="1"/>
</dbReference>
<dbReference type="InterPro" id="IPR051081">
    <property type="entry name" value="HTH_MetalResp_TranReg"/>
</dbReference>
<comment type="caution">
    <text evidence="5">The sequence shown here is derived from an EMBL/GenBank/DDBJ whole genome shotgun (WGS) entry which is preliminary data.</text>
</comment>
<evidence type="ECO:0000313" key="5">
    <source>
        <dbReference type="EMBL" id="MBB2965561.1"/>
    </source>
</evidence>
<dbReference type="PANTHER" id="PTHR33154:SF33">
    <property type="entry name" value="TRANSCRIPTIONAL REPRESSOR SDPR"/>
    <property type="match status" value="1"/>
</dbReference>
<dbReference type="Gene3D" id="1.10.10.10">
    <property type="entry name" value="Winged helix-like DNA-binding domain superfamily/Winged helix DNA-binding domain"/>
    <property type="match status" value="1"/>
</dbReference>
<evidence type="ECO:0000256" key="3">
    <source>
        <dbReference type="ARBA" id="ARBA00023163"/>
    </source>
</evidence>
<dbReference type="SUPFAM" id="SSF46785">
    <property type="entry name" value="Winged helix' DNA-binding domain"/>
    <property type="match status" value="1"/>
</dbReference>
<sequence>MDALEAVGDPVRRRFVELLAAGDRTAGELAALAADEFGISQPAASRHLRVLREVGVADSRVSGQQRVYTLDGAGLADAAAWFDGLGAFWEQRLDALGTELARGRKQTRADRHVPARKAGS</sequence>
<dbReference type="AlphaFoldDB" id="A0A7W4USN8"/>